<dbReference type="InterPro" id="IPR036390">
    <property type="entry name" value="WH_DNA-bd_sf"/>
</dbReference>
<dbReference type="InterPro" id="IPR000524">
    <property type="entry name" value="Tscrpt_reg_HTH_GntR"/>
</dbReference>
<evidence type="ECO:0000259" key="4">
    <source>
        <dbReference type="PROSITE" id="PS50949"/>
    </source>
</evidence>
<evidence type="ECO:0000313" key="5">
    <source>
        <dbReference type="EMBL" id="TYR30351.1"/>
    </source>
</evidence>
<gene>
    <name evidence="5" type="ORF">FY036_19505</name>
</gene>
<evidence type="ECO:0000256" key="1">
    <source>
        <dbReference type="ARBA" id="ARBA00023015"/>
    </source>
</evidence>
<dbReference type="Gene3D" id="1.10.10.10">
    <property type="entry name" value="Winged helix-like DNA-binding domain superfamily/Winged helix DNA-binding domain"/>
    <property type="match status" value="1"/>
</dbReference>
<keyword evidence="1" id="KW-0805">Transcription regulation</keyword>
<dbReference type="EMBL" id="VSZS01000067">
    <property type="protein sequence ID" value="TYR30351.1"/>
    <property type="molecule type" value="Genomic_DNA"/>
</dbReference>
<organism evidence="5 6">
    <name type="scientific">Neoaquamicrobium microcysteis</name>
    <dbReference type="NCBI Taxonomy" id="2682781"/>
    <lineage>
        <taxon>Bacteria</taxon>
        <taxon>Pseudomonadati</taxon>
        <taxon>Pseudomonadota</taxon>
        <taxon>Alphaproteobacteria</taxon>
        <taxon>Hyphomicrobiales</taxon>
        <taxon>Phyllobacteriaceae</taxon>
        <taxon>Neoaquamicrobium</taxon>
    </lineage>
</organism>
<dbReference type="OrthoDB" id="9028214at2"/>
<dbReference type="SMART" id="SM00345">
    <property type="entry name" value="HTH_GNTR"/>
    <property type="match status" value="1"/>
</dbReference>
<reference evidence="5 6" key="2">
    <citation type="submission" date="2019-09" db="EMBL/GenBank/DDBJ databases">
        <title>Mesorhizobium sp. MaA-C15 isolated from Microcystis aeruginosa.</title>
        <authorList>
            <person name="Jeong S.E."/>
            <person name="Jin H.M."/>
            <person name="Jeon C.O."/>
        </authorList>
    </citation>
    <scope>NUCLEOTIDE SEQUENCE [LARGE SCALE GENOMIC DNA]</scope>
    <source>
        <strain evidence="5 6">MaA-C15</strain>
    </source>
</reference>
<name>A0A5D4GNC8_9HYPH</name>
<dbReference type="PROSITE" id="PS50949">
    <property type="entry name" value="HTH_GNTR"/>
    <property type="match status" value="1"/>
</dbReference>
<keyword evidence="2" id="KW-0238">DNA-binding</keyword>
<dbReference type="Proteomes" id="UP000323258">
    <property type="component" value="Unassembled WGS sequence"/>
</dbReference>
<reference evidence="5 6" key="1">
    <citation type="submission" date="2019-08" db="EMBL/GenBank/DDBJ databases">
        <authorList>
            <person name="Seo Y.L."/>
        </authorList>
    </citation>
    <scope>NUCLEOTIDE SEQUENCE [LARGE SCALE GENOMIC DNA]</scope>
    <source>
        <strain evidence="5 6">MaA-C15</strain>
    </source>
</reference>
<dbReference type="SMART" id="SM00895">
    <property type="entry name" value="FCD"/>
    <property type="match status" value="1"/>
</dbReference>
<dbReference type="PRINTS" id="PR00035">
    <property type="entry name" value="HTHGNTR"/>
</dbReference>
<keyword evidence="6" id="KW-1185">Reference proteome</keyword>
<proteinExistence type="predicted"/>
<dbReference type="CDD" id="cd07377">
    <property type="entry name" value="WHTH_GntR"/>
    <property type="match status" value="1"/>
</dbReference>
<dbReference type="Pfam" id="PF00392">
    <property type="entry name" value="GntR"/>
    <property type="match status" value="1"/>
</dbReference>
<dbReference type="InterPro" id="IPR011711">
    <property type="entry name" value="GntR_C"/>
</dbReference>
<comment type="caution">
    <text evidence="5">The sequence shown here is derived from an EMBL/GenBank/DDBJ whole genome shotgun (WGS) entry which is preliminary data.</text>
</comment>
<feature type="domain" description="HTH gntR-type" evidence="4">
    <location>
        <begin position="5"/>
        <end position="73"/>
    </location>
</feature>
<dbReference type="PANTHER" id="PTHR43537:SF44">
    <property type="entry name" value="GNTR FAMILY REGULATORY PROTEIN"/>
    <property type="match status" value="1"/>
</dbReference>
<dbReference type="Gene3D" id="1.20.120.530">
    <property type="entry name" value="GntR ligand-binding domain-like"/>
    <property type="match status" value="1"/>
</dbReference>
<dbReference type="InterPro" id="IPR008920">
    <property type="entry name" value="TF_FadR/GntR_C"/>
</dbReference>
<dbReference type="GO" id="GO:0003700">
    <property type="term" value="F:DNA-binding transcription factor activity"/>
    <property type="evidence" value="ECO:0007669"/>
    <property type="project" value="InterPro"/>
</dbReference>
<dbReference type="SUPFAM" id="SSF46785">
    <property type="entry name" value="Winged helix' DNA-binding domain"/>
    <property type="match status" value="1"/>
</dbReference>
<evidence type="ECO:0000256" key="3">
    <source>
        <dbReference type="ARBA" id="ARBA00023163"/>
    </source>
</evidence>
<dbReference type="Pfam" id="PF07729">
    <property type="entry name" value="FCD"/>
    <property type="match status" value="1"/>
</dbReference>
<accession>A0A5D4GNC8</accession>
<dbReference type="GO" id="GO:0003677">
    <property type="term" value="F:DNA binding"/>
    <property type="evidence" value="ECO:0007669"/>
    <property type="project" value="UniProtKB-KW"/>
</dbReference>
<dbReference type="SUPFAM" id="SSF48008">
    <property type="entry name" value="GntR ligand-binding domain-like"/>
    <property type="match status" value="1"/>
</dbReference>
<evidence type="ECO:0000256" key="2">
    <source>
        <dbReference type="ARBA" id="ARBA00023125"/>
    </source>
</evidence>
<dbReference type="InterPro" id="IPR036388">
    <property type="entry name" value="WH-like_DNA-bd_sf"/>
</dbReference>
<dbReference type="AlphaFoldDB" id="A0A5D4GNC8"/>
<sequence>MSTLRTRHQEAVDQIANWIVGGRFSAGTVLPREEDIGGELRVSRTVVREAMRTLVAKGMVEVRRRHGTRVTPIDSWSLFDPQVVDWRMTRGLTREFIEDLIRFRLGIEPYAAGLAAANPDFPVHRLNDAFARMSTAVDGIGSYHEADLDFHETIILGANNQFLRQLVPLMTNTLRASFSLSVISLETARGSLPMHRAVADAIIVGDSEGARRALTTLIEEARKDIIGVLPNIVREERAHAERDRVADPGD</sequence>
<protein>
    <submittedName>
        <fullName evidence="5">FadR family transcriptional regulator</fullName>
    </submittedName>
</protein>
<keyword evidence="3" id="KW-0804">Transcription</keyword>
<dbReference type="PANTHER" id="PTHR43537">
    <property type="entry name" value="TRANSCRIPTIONAL REGULATOR, GNTR FAMILY"/>
    <property type="match status" value="1"/>
</dbReference>
<evidence type="ECO:0000313" key="6">
    <source>
        <dbReference type="Proteomes" id="UP000323258"/>
    </source>
</evidence>